<feature type="region of interest" description="Disordered" evidence="1">
    <location>
        <begin position="166"/>
        <end position="186"/>
    </location>
</feature>
<feature type="compositionally biased region" description="Low complexity" evidence="1">
    <location>
        <begin position="166"/>
        <end position="179"/>
    </location>
</feature>
<evidence type="ECO:0000313" key="2">
    <source>
        <dbReference type="EMBL" id="KAK1443478.1"/>
    </source>
</evidence>
<reference evidence="2" key="1">
    <citation type="submission" date="2023-08" db="EMBL/GenBank/DDBJ databases">
        <title>Draft sequence of the Babesia gibsoni genome.</title>
        <authorList>
            <person name="Yamagishi J.Y."/>
            <person name="Xuan X.X."/>
        </authorList>
    </citation>
    <scope>NUCLEOTIDE SEQUENCE</scope>
    <source>
        <strain evidence="2">Azabu</strain>
    </source>
</reference>
<sequence length="448" mass="50895">MEKNSHTAAKDSLFSIDIEGEGFVPEPEEDYTECSINVKEKSSNKEKVAEKVETIEIQSATRICPFKTIRKVLSKEQEELYRTTLLDLRRFLYNSIVCEDFCVAFEVSKAKADHTNHVSDISDIESEVSPSDAVASQDTEKVVPPSPSAFTVDEGIYGSRKAPRLDSVTNVSNNDSSHSAKGDYTVSTGRNQQHEAVVDKNSATAVLSGIRTKAVANNSGDEGTTIDAAWDDCIKLTVNVKKLTNTLTDIEHVQMCSSVPFPRLFRIPRENISSGLITAGKRYFLASDSESKLVHSICHKTFLAHLYRRKRSVCFFCGRIKCPRSINSKQSCENMRCHRCSFIHKWGKNKCQDPGTMLQYYLCSNDWRNERRNHWINIPERLRGYIKCFYCGKSGDASFHCRKIACPRAAETLKYRCLELLGRPKLDQLVRQKPEMFRHLRDPDFVFK</sequence>
<evidence type="ECO:0000256" key="1">
    <source>
        <dbReference type="SAM" id="MobiDB-lite"/>
    </source>
</evidence>
<name>A0AAD8PDJ0_BABGI</name>
<gene>
    <name evidence="2" type="ORF">BgAZ_203540</name>
</gene>
<keyword evidence="3" id="KW-1185">Reference proteome</keyword>
<dbReference type="EMBL" id="JAVEPI010000002">
    <property type="protein sequence ID" value="KAK1443478.1"/>
    <property type="molecule type" value="Genomic_DNA"/>
</dbReference>
<protein>
    <submittedName>
        <fullName evidence="2">Uncharacterized protein</fullName>
    </submittedName>
</protein>
<organism evidence="2 3">
    <name type="scientific">Babesia gibsoni</name>
    <dbReference type="NCBI Taxonomy" id="33632"/>
    <lineage>
        <taxon>Eukaryota</taxon>
        <taxon>Sar</taxon>
        <taxon>Alveolata</taxon>
        <taxon>Apicomplexa</taxon>
        <taxon>Aconoidasida</taxon>
        <taxon>Piroplasmida</taxon>
        <taxon>Babesiidae</taxon>
        <taxon>Babesia</taxon>
    </lineage>
</organism>
<accession>A0AAD8PDJ0</accession>
<comment type="caution">
    <text evidence="2">The sequence shown here is derived from an EMBL/GenBank/DDBJ whole genome shotgun (WGS) entry which is preliminary data.</text>
</comment>
<dbReference type="AlphaFoldDB" id="A0AAD8PDJ0"/>
<evidence type="ECO:0000313" key="3">
    <source>
        <dbReference type="Proteomes" id="UP001230268"/>
    </source>
</evidence>
<dbReference type="Proteomes" id="UP001230268">
    <property type="component" value="Unassembled WGS sequence"/>
</dbReference>
<proteinExistence type="predicted"/>